<feature type="domain" description="Squalene cyclase C-terminal" evidence="1">
    <location>
        <begin position="382"/>
        <end position="474"/>
    </location>
</feature>
<dbReference type="InterPro" id="IPR050148">
    <property type="entry name" value="Terpene_synthase-like"/>
</dbReference>
<dbReference type="RefSeq" id="WP_275030731.1">
    <property type="nucleotide sequence ID" value="NZ_CP118615.1"/>
</dbReference>
<evidence type="ECO:0000313" key="2">
    <source>
        <dbReference type="EMBL" id="WDZ84167.1"/>
    </source>
</evidence>
<dbReference type="Gene3D" id="1.50.10.20">
    <property type="match status" value="1"/>
</dbReference>
<dbReference type="EMBL" id="CP118615">
    <property type="protein sequence ID" value="WDZ84167.1"/>
    <property type="molecule type" value="Genomic_DNA"/>
</dbReference>
<protein>
    <submittedName>
        <fullName evidence="2">Prenyltransferase/squalene oxidase repeat-containing protein</fullName>
    </submittedName>
</protein>
<evidence type="ECO:0000259" key="1">
    <source>
        <dbReference type="Pfam" id="PF13243"/>
    </source>
</evidence>
<dbReference type="InterPro" id="IPR008930">
    <property type="entry name" value="Terpenoid_cyclase/PrenylTrfase"/>
</dbReference>
<dbReference type="PANTHER" id="PTHR31739">
    <property type="entry name" value="ENT-COPALYL DIPHOSPHATE SYNTHASE, CHLOROPLASTIC"/>
    <property type="match status" value="1"/>
</dbReference>
<accession>A0ABY7ZMN3</accession>
<proteinExistence type="predicted"/>
<name>A0ABY7ZMN3_9ACTN</name>
<gene>
    <name evidence="2" type="ORF">PVK37_27500</name>
</gene>
<keyword evidence="3" id="KW-1185">Reference proteome</keyword>
<reference evidence="2 3" key="1">
    <citation type="submission" date="2023-02" db="EMBL/GenBank/DDBJ databases">
        <authorList>
            <person name="Mo P."/>
        </authorList>
    </citation>
    <scope>NUCLEOTIDE SEQUENCE [LARGE SCALE GENOMIC DNA]</scope>
    <source>
        <strain evidence="2 3">HUAS 3</strain>
    </source>
</reference>
<dbReference type="PANTHER" id="PTHR31739:SF25">
    <property type="entry name" value="(E,E)-GERANYLLINALOOL SYNTHASE"/>
    <property type="match status" value="1"/>
</dbReference>
<dbReference type="Proteomes" id="UP001219605">
    <property type="component" value="Chromosome"/>
</dbReference>
<evidence type="ECO:0000313" key="3">
    <source>
        <dbReference type="Proteomes" id="UP001219605"/>
    </source>
</evidence>
<dbReference type="Gene3D" id="1.50.10.160">
    <property type="match status" value="1"/>
</dbReference>
<dbReference type="InterPro" id="IPR032696">
    <property type="entry name" value="SQ_cyclase_C"/>
</dbReference>
<dbReference type="SUPFAM" id="SSF48239">
    <property type="entry name" value="Terpenoid cyclases/Protein prenyltransferases"/>
    <property type="match status" value="1"/>
</dbReference>
<dbReference type="Pfam" id="PF13243">
    <property type="entry name" value="SQHop_cyclase_C"/>
    <property type="match status" value="1"/>
</dbReference>
<organism evidence="2 3">
    <name type="scientific">Micromonospora cathayae</name>
    <dbReference type="NCBI Taxonomy" id="3028804"/>
    <lineage>
        <taxon>Bacteria</taxon>
        <taxon>Bacillati</taxon>
        <taxon>Actinomycetota</taxon>
        <taxon>Actinomycetes</taxon>
        <taxon>Micromonosporales</taxon>
        <taxon>Micromonosporaceae</taxon>
        <taxon>Micromonospora</taxon>
    </lineage>
</organism>
<sequence length="550" mass="57628">MTVAAARSLVDEMTRTPTGRSSVSVYETGRLVSLSPWLTLHVERIRHLLDAERPDGGWGGPDDGYALVPTLSATEGLLAALRRGDLDAVAEPLAKGAVAAVDRGLVFLRDRLATLDASRLPDMPAVDLIVPALVEALAAHLAALRETPVAGLEAWRDVPAPPLPPGLRRTRLERVRAALASGHPLPEKLLHALEVTGPAAHRAAGVAPVGPGTVGASPAATAAWLGTPDPGTDVARRYLEAVVRQYGGPVPCTSPISVFERSWVVSTLIRAGLPVPVPATVLAGLRDTLGPTGTATAPGLPADADTTSVTLYALATSGQPVDPSSLWSFDTGEHFCTWPGEDGASITTNAHVLDALGWHLRHPGPATGDGGTVPSADRARLAAAVHRLSAWLADRQEAEGSWCSDRWHASPYYATWCAVLALHDYGVGPAVGPAVQRAVRWVLAGQHADGSWGRWGGTAEETAYALQVLCVAGATSTPATAQAVDRGRRWLSTVESVEDGPALWHDKDLYRPSLIVRAAVLAATWLGRPVGSADPGDPEPPLRSAMIRIA</sequence>